<evidence type="ECO:0000256" key="15">
    <source>
        <dbReference type="ARBA" id="ARBA00022759"/>
    </source>
</evidence>
<feature type="transmembrane region" description="Helical" evidence="32">
    <location>
        <begin position="3431"/>
        <end position="3451"/>
    </location>
</feature>
<dbReference type="PANTHER" id="PTHR43788">
    <property type="entry name" value="DNA2/NAM7 HELICASE FAMILY MEMBER"/>
    <property type="match status" value="1"/>
</dbReference>
<dbReference type="InterPro" id="IPR050534">
    <property type="entry name" value="Coronavir_polyprotein_1ab"/>
</dbReference>
<dbReference type="GO" id="GO:0000175">
    <property type="term" value="F:3'-5'-RNA exonuclease activity"/>
    <property type="evidence" value="ECO:0007669"/>
    <property type="project" value="InterPro"/>
</dbReference>
<dbReference type="InterPro" id="IPR043472">
    <property type="entry name" value="Macro_dom-like"/>
</dbReference>
<keyword evidence="25 32" id="KW-1133">Transmembrane helix</keyword>
<keyword evidence="4" id="KW-0696">RNA-directed RNA polymerase</keyword>
<evidence type="ECO:0000256" key="29">
    <source>
        <dbReference type="ARBA" id="ARBA00047995"/>
    </source>
</evidence>
<dbReference type="GO" id="GO:0006351">
    <property type="term" value="P:DNA-templated transcription"/>
    <property type="evidence" value="ECO:0007669"/>
    <property type="project" value="InterPro"/>
</dbReference>
<evidence type="ECO:0000256" key="3">
    <source>
        <dbReference type="ARBA" id="ARBA00022087"/>
    </source>
</evidence>
<dbReference type="InterPro" id="IPR027351">
    <property type="entry name" value="(+)RNA_virus_helicase_core_dom"/>
</dbReference>
<evidence type="ECO:0000256" key="9">
    <source>
        <dbReference type="ARBA" id="ARBA00022695"/>
    </source>
</evidence>
<dbReference type="PROSITE" id="PS51958">
    <property type="entry name" value="NENDOU"/>
    <property type="match status" value="1"/>
</dbReference>
<evidence type="ECO:0000256" key="17">
    <source>
        <dbReference type="ARBA" id="ARBA00022801"/>
    </source>
</evidence>
<evidence type="ECO:0000259" key="33">
    <source>
        <dbReference type="PROSITE" id="PS50507"/>
    </source>
</evidence>
<feature type="transmembrane region" description="Helical" evidence="32">
    <location>
        <begin position="3458"/>
        <end position="3479"/>
    </location>
</feature>
<feature type="active site" evidence="30">
    <location>
        <position position="6018"/>
    </location>
</feature>
<dbReference type="InterPro" id="IPR027352">
    <property type="entry name" value="NSP13_ZBD_CoV-like"/>
</dbReference>
<dbReference type="InterPro" id="IPR046436">
    <property type="entry name" value="NIV_EXON"/>
</dbReference>
<keyword evidence="12" id="KW-0677">Repeat</keyword>
<evidence type="ECO:0000256" key="6">
    <source>
        <dbReference type="ARBA" id="ARBA00022670"/>
    </source>
</evidence>
<evidence type="ECO:0000259" key="39">
    <source>
        <dbReference type="PROSITE" id="PS51955"/>
    </source>
</evidence>
<keyword evidence="24" id="KW-0693">Viral RNA replication</keyword>
<dbReference type="Gene3D" id="3.40.50.150">
    <property type="entry name" value="Vaccinia Virus protein VP39"/>
    <property type="match status" value="1"/>
</dbReference>
<dbReference type="EMBL" id="LT900503">
    <property type="protein sequence ID" value="SNT95682.1"/>
    <property type="molecule type" value="Viral_cRNA"/>
</dbReference>
<dbReference type="InterPro" id="IPR002589">
    <property type="entry name" value="Macro_dom"/>
</dbReference>
<dbReference type="GO" id="GO:0005524">
    <property type="term" value="F:ATP binding"/>
    <property type="evidence" value="ECO:0007669"/>
    <property type="project" value="UniProtKB-KW"/>
</dbReference>
<dbReference type="Gene3D" id="3.40.50.300">
    <property type="entry name" value="P-loop containing nucleotide triphosphate hydrolases"/>
    <property type="match status" value="2"/>
</dbReference>
<feature type="domain" description="NendoU" evidence="40">
    <location>
        <begin position="6303"/>
        <end position="6443"/>
    </location>
</feature>
<dbReference type="Pfam" id="PF00680">
    <property type="entry name" value="RdRP_1"/>
    <property type="match status" value="1"/>
</dbReference>
<dbReference type="CDD" id="cd20762">
    <property type="entry name" value="capping_2-OMTase_Nidovirales"/>
    <property type="match status" value="1"/>
</dbReference>
<evidence type="ECO:0000256" key="18">
    <source>
        <dbReference type="ARBA" id="ARBA00022806"/>
    </source>
</evidence>
<feature type="domain" description="Nidovirus-type SAM-dependent 2'-O-MTase" evidence="39">
    <location>
        <begin position="6445"/>
        <end position="6709"/>
    </location>
</feature>
<evidence type="ECO:0000256" key="13">
    <source>
        <dbReference type="ARBA" id="ARBA00022741"/>
    </source>
</evidence>
<dbReference type="GO" id="GO:0043139">
    <property type="term" value="F:5'-3' DNA helicase activity"/>
    <property type="evidence" value="ECO:0007669"/>
    <property type="project" value="TreeGrafter"/>
</dbReference>
<feature type="domain" description="Macro" evidence="34">
    <location>
        <begin position="1606"/>
        <end position="1787"/>
    </location>
</feature>
<evidence type="ECO:0000256" key="2">
    <source>
        <dbReference type="ARBA" id="ARBA00004301"/>
    </source>
</evidence>
<feature type="domain" description="ExoN" evidence="38">
    <location>
        <begin position="5822"/>
        <end position="6035"/>
    </location>
</feature>
<gene>
    <name evidence="41" type="ORF">CZ761_222</name>
</gene>
<evidence type="ECO:0000256" key="22">
    <source>
        <dbReference type="ARBA" id="ARBA00022840"/>
    </source>
</evidence>
<feature type="domain" description="RdRp catalytic" evidence="33">
    <location>
        <begin position="4957"/>
        <end position="5108"/>
    </location>
</feature>
<keyword evidence="21 30" id="KW-0269">Exonuclease</keyword>
<evidence type="ECO:0000259" key="38">
    <source>
        <dbReference type="PROSITE" id="PS51953"/>
    </source>
</evidence>
<dbReference type="SMART" id="SM00506">
    <property type="entry name" value="A1pp"/>
    <property type="match status" value="1"/>
</dbReference>
<dbReference type="Gene3D" id="3.40.220.10">
    <property type="entry name" value="Leucine Aminopeptidase, subunit E, domain 1"/>
    <property type="match status" value="1"/>
</dbReference>
<feature type="active site" evidence="31">
    <location>
        <position position="6356"/>
    </location>
</feature>
<feature type="active site" evidence="30">
    <location>
        <position position="5838"/>
    </location>
</feature>
<keyword evidence="5" id="KW-0489">Methyltransferase</keyword>
<feature type="domain" description="CV ZBD" evidence="35">
    <location>
        <begin position="5265"/>
        <end position="5380"/>
    </location>
</feature>
<evidence type="ECO:0000256" key="12">
    <source>
        <dbReference type="ARBA" id="ARBA00022737"/>
    </source>
</evidence>
<evidence type="ECO:0000256" key="14">
    <source>
        <dbReference type="ARBA" id="ARBA00022758"/>
    </source>
</evidence>
<dbReference type="Pfam" id="PF13245">
    <property type="entry name" value="AAA_19"/>
    <property type="match status" value="1"/>
</dbReference>
<feature type="transmembrane region" description="Helical" evidence="32">
    <location>
        <begin position="2740"/>
        <end position="2763"/>
    </location>
</feature>
<evidence type="ECO:0000259" key="37">
    <source>
        <dbReference type="PROSITE" id="PS51947"/>
    </source>
</evidence>
<keyword evidence="9" id="KW-0548">Nucleotidyltransferase</keyword>
<feature type="active site" evidence="30">
    <location>
        <position position="5937"/>
    </location>
</feature>
<dbReference type="PROSITE" id="PS51154">
    <property type="entry name" value="MACRO"/>
    <property type="match status" value="1"/>
</dbReference>
<dbReference type="GO" id="GO:0008270">
    <property type="term" value="F:zinc ion binding"/>
    <property type="evidence" value="ECO:0007669"/>
    <property type="project" value="UniProtKB-KW"/>
</dbReference>
<dbReference type="GO" id="GO:0039694">
    <property type="term" value="P:viral RNA genome replication"/>
    <property type="evidence" value="ECO:0007669"/>
    <property type="project" value="InterPro"/>
</dbReference>
<dbReference type="InterPro" id="IPR044371">
    <property type="entry name" value="Macro_X_NSP3-like"/>
</dbReference>
<dbReference type="SUPFAM" id="SSF142877">
    <property type="entry name" value="EndoU-like"/>
    <property type="match status" value="1"/>
</dbReference>
<dbReference type="InterPro" id="IPR029063">
    <property type="entry name" value="SAM-dependent_MTases_sf"/>
</dbReference>
<dbReference type="SUPFAM" id="SSF52949">
    <property type="entry name" value="Macro domain-like"/>
    <property type="match status" value="1"/>
</dbReference>
<dbReference type="InterPro" id="IPR044863">
    <property type="entry name" value="NIRAN"/>
</dbReference>
<dbReference type="GO" id="GO:0006508">
    <property type="term" value="P:proteolysis"/>
    <property type="evidence" value="ECO:0007669"/>
    <property type="project" value="UniProtKB-KW"/>
</dbReference>
<feature type="transmembrane region" description="Helical" evidence="32">
    <location>
        <begin position="3572"/>
        <end position="3588"/>
    </location>
</feature>
<dbReference type="InterPro" id="IPR001205">
    <property type="entry name" value="RNA-dir_pol_C"/>
</dbReference>
<dbReference type="SUPFAM" id="SSF52540">
    <property type="entry name" value="P-loop containing nucleoside triphosphate hydrolases"/>
    <property type="match status" value="1"/>
</dbReference>
<feature type="transmembrane region" description="Helical" evidence="32">
    <location>
        <begin position="2190"/>
        <end position="2209"/>
    </location>
</feature>
<proteinExistence type="predicted"/>
<feature type="transmembrane region" description="Helical" evidence="32">
    <location>
        <begin position="2164"/>
        <end position="2181"/>
    </location>
</feature>
<feature type="active site" evidence="30">
    <location>
        <position position="6013"/>
    </location>
</feature>
<evidence type="ECO:0000256" key="25">
    <source>
        <dbReference type="ARBA" id="ARBA00022989"/>
    </source>
</evidence>
<feature type="transmembrane region" description="Helical" evidence="32">
    <location>
        <begin position="3485"/>
        <end position="3507"/>
    </location>
</feature>
<keyword evidence="23" id="KW-1043">Host membrane</keyword>
<keyword evidence="6" id="KW-0645">Protease</keyword>
<accession>A0A239QNX9</accession>
<dbReference type="GO" id="GO:0008234">
    <property type="term" value="F:cysteine-type peptidase activity"/>
    <property type="evidence" value="ECO:0007669"/>
    <property type="project" value="UniProtKB-KW"/>
</dbReference>
<keyword evidence="19" id="KW-0788">Thiol protease</keyword>
<dbReference type="GO" id="GO:0032259">
    <property type="term" value="P:methylation"/>
    <property type="evidence" value="ECO:0007669"/>
    <property type="project" value="UniProtKB-KW"/>
</dbReference>
<dbReference type="InterPro" id="IPR009461">
    <property type="entry name" value="NSP16_CoV-like"/>
</dbReference>
<evidence type="ECO:0000256" key="4">
    <source>
        <dbReference type="ARBA" id="ARBA00022484"/>
    </source>
</evidence>
<dbReference type="Pfam" id="PF01661">
    <property type="entry name" value="Macro"/>
    <property type="match status" value="1"/>
</dbReference>
<evidence type="ECO:0000259" key="34">
    <source>
        <dbReference type="PROSITE" id="PS51154"/>
    </source>
</evidence>
<reference evidence="41" key="1">
    <citation type="submission" date="2017-06" db="EMBL/GenBank/DDBJ databases">
        <authorList>
            <person name="Kim H.J."/>
            <person name="Triplett B.A."/>
        </authorList>
    </citation>
    <scope>NUCLEOTIDE SEQUENCE</scope>
    <source>
        <strain evidence="41">PToV/GER/L00926-K20_14-01/2014</strain>
    </source>
</reference>
<dbReference type="InterPro" id="IPR009003">
    <property type="entry name" value="Peptidase_S1_PA"/>
</dbReference>
<feature type="domain" description="NiRAN" evidence="37">
    <location>
        <begin position="4418"/>
        <end position="4649"/>
    </location>
</feature>
<keyword evidence="14" id="KW-0688">Ribosomal frameshifting</keyword>
<dbReference type="InterPro" id="IPR044397">
    <property type="entry name" value="NendoU_PToV-like"/>
</dbReference>
<keyword evidence="11" id="KW-0479">Metal-binding</keyword>
<feature type="transmembrane region" description="Helical" evidence="32">
    <location>
        <begin position="3514"/>
        <end position="3535"/>
    </location>
</feature>
<evidence type="ECO:0000259" key="40">
    <source>
        <dbReference type="PROSITE" id="PS51958"/>
    </source>
</evidence>
<dbReference type="Pfam" id="PF19215">
    <property type="entry name" value="CoV_NSP15_C"/>
    <property type="match status" value="1"/>
</dbReference>
<keyword evidence="18" id="KW-0347">Helicase</keyword>
<evidence type="ECO:0000256" key="8">
    <source>
        <dbReference type="ARBA" id="ARBA00022692"/>
    </source>
</evidence>
<evidence type="ECO:0000256" key="20">
    <source>
        <dbReference type="ARBA" id="ARBA00022833"/>
    </source>
</evidence>
<dbReference type="SUPFAM" id="SSF55144">
    <property type="entry name" value="LigT-like"/>
    <property type="match status" value="1"/>
</dbReference>
<dbReference type="Proteomes" id="UP000269215">
    <property type="component" value="Segment"/>
</dbReference>
<keyword evidence="16" id="KW-0863">Zinc-finger</keyword>
<dbReference type="PROSITE" id="PS51947">
    <property type="entry name" value="NIRAN"/>
    <property type="match status" value="1"/>
</dbReference>
<evidence type="ECO:0000256" key="26">
    <source>
        <dbReference type="ARBA" id="ARBA00023136"/>
    </source>
</evidence>
<dbReference type="PANTHER" id="PTHR43788:SF16">
    <property type="entry name" value="HELICASE WITH ZINC FINGER 2"/>
    <property type="match status" value="1"/>
</dbReference>
<dbReference type="GO" id="GO:0033644">
    <property type="term" value="C:host cell membrane"/>
    <property type="evidence" value="ECO:0007669"/>
    <property type="project" value="UniProtKB-SubCell"/>
</dbReference>
<dbReference type="GO" id="GO:0004483">
    <property type="term" value="F:methyltransferase cap1 activity"/>
    <property type="evidence" value="ECO:0007669"/>
    <property type="project" value="InterPro"/>
</dbReference>
<dbReference type="Gene3D" id="3.90.1140.10">
    <property type="entry name" value="Cyclic phosphodiesterase"/>
    <property type="match status" value="1"/>
</dbReference>
<feature type="transmembrane region" description="Helical" evidence="32">
    <location>
        <begin position="2916"/>
        <end position="2939"/>
    </location>
</feature>
<dbReference type="PROSITE" id="PS51657">
    <property type="entry name" value="PSRV_HELICASE"/>
    <property type="match status" value="1"/>
</dbReference>
<comment type="catalytic activity">
    <reaction evidence="29">
        <text>ATP + H2O = ADP + phosphate + H(+)</text>
        <dbReference type="Rhea" id="RHEA:13065"/>
        <dbReference type="ChEBI" id="CHEBI:15377"/>
        <dbReference type="ChEBI" id="CHEBI:15378"/>
        <dbReference type="ChEBI" id="CHEBI:30616"/>
        <dbReference type="ChEBI" id="CHEBI:43474"/>
        <dbReference type="ChEBI" id="CHEBI:456216"/>
        <dbReference type="EC" id="3.6.4.12"/>
    </reaction>
</comment>
<dbReference type="InterPro" id="IPR037227">
    <property type="entry name" value="EndoU-like"/>
</dbReference>
<evidence type="ECO:0000256" key="19">
    <source>
        <dbReference type="ARBA" id="ARBA00022807"/>
    </source>
</evidence>
<dbReference type="InterPro" id="IPR038765">
    <property type="entry name" value="Papain-like_cys_pep_sf"/>
</dbReference>
<dbReference type="InterPro" id="IPR043609">
    <property type="entry name" value="NendoU_nidovirus"/>
</dbReference>
<dbReference type="GO" id="GO:0003723">
    <property type="term" value="F:RNA binding"/>
    <property type="evidence" value="ECO:0007669"/>
    <property type="project" value="InterPro"/>
</dbReference>
<keyword evidence="17 31" id="KW-0378">Hydrolase</keyword>
<keyword evidence="22" id="KW-0067">ATP-binding</keyword>
<evidence type="ECO:0000256" key="32">
    <source>
        <dbReference type="SAM" id="Phobius"/>
    </source>
</evidence>
<dbReference type="InterPro" id="IPR027417">
    <property type="entry name" value="P-loop_NTPase"/>
</dbReference>
<comment type="function">
    <text evidence="1">The 3C-like serine proteinase is responsible for the majority of cleavages.</text>
</comment>
<feature type="transmembrane region" description="Helical" evidence="32">
    <location>
        <begin position="3547"/>
        <end position="3567"/>
    </location>
</feature>
<feature type="transmembrane region" description="Helical" evidence="32">
    <location>
        <begin position="2249"/>
        <end position="2268"/>
    </location>
</feature>
<feature type="transmembrane region" description="Helical" evidence="32">
    <location>
        <begin position="2387"/>
        <end position="2411"/>
    </location>
</feature>
<evidence type="ECO:0000256" key="5">
    <source>
        <dbReference type="ARBA" id="ARBA00022603"/>
    </source>
</evidence>
<dbReference type="CDD" id="cd21162">
    <property type="entry name" value="NendoU_tv_PToV-like"/>
    <property type="match status" value="1"/>
</dbReference>
<dbReference type="PROSITE" id="PS50507">
    <property type="entry name" value="RDRP_SSRNA_POS"/>
    <property type="match status" value="1"/>
</dbReference>
<evidence type="ECO:0000256" key="11">
    <source>
        <dbReference type="ARBA" id="ARBA00022723"/>
    </source>
</evidence>
<evidence type="ECO:0000256" key="10">
    <source>
        <dbReference type="ARBA" id="ARBA00022722"/>
    </source>
</evidence>
<feature type="active site" evidence="30">
    <location>
        <position position="5836"/>
    </location>
</feature>
<evidence type="ECO:0000259" key="36">
    <source>
        <dbReference type="PROSITE" id="PS51657"/>
    </source>
</evidence>
<dbReference type="CDD" id="cd21557">
    <property type="entry name" value="Macro_X_Nsp3-like"/>
    <property type="match status" value="1"/>
</dbReference>
<evidence type="ECO:0000256" key="30">
    <source>
        <dbReference type="PROSITE-ProRule" id="PRU01298"/>
    </source>
</evidence>
<dbReference type="PROSITE" id="PS51653">
    <property type="entry name" value="CV_ZBD"/>
    <property type="match status" value="1"/>
</dbReference>
<dbReference type="SUPFAM" id="SSF50494">
    <property type="entry name" value="Trypsin-like serine proteases"/>
    <property type="match status" value="1"/>
</dbReference>
<keyword evidence="10 30" id="KW-0540">Nuclease</keyword>
<protein>
    <recommendedName>
        <fullName evidence="3">Replicase polyprotein 1ab</fullName>
    </recommendedName>
    <alternativeName>
        <fullName evidence="27">ORF1ab polyprotein</fullName>
    </alternativeName>
</protein>
<dbReference type="InterPro" id="IPR009097">
    <property type="entry name" value="Cyclic_Pdiesterase"/>
</dbReference>
<evidence type="ECO:0000313" key="41">
    <source>
        <dbReference type="EMBL" id="SNT95682.1"/>
    </source>
</evidence>
<evidence type="ECO:0000256" key="7">
    <source>
        <dbReference type="ARBA" id="ARBA00022679"/>
    </source>
</evidence>
<dbReference type="InterPro" id="IPR046438">
    <property type="entry name" value="NIV_2_O_MTASE"/>
</dbReference>
<evidence type="ECO:0000256" key="24">
    <source>
        <dbReference type="ARBA" id="ARBA00022953"/>
    </source>
</evidence>
<dbReference type="SUPFAM" id="SSF56672">
    <property type="entry name" value="DNA/RNA polymerases"/>
    <property type="match status" value="1"/>
</dbReference>
<evidence type="ECO:0000256" key="16">
    <source>
        <dbReference type="ARBA" id="ARBA00022771"/>
    </source>
</evidence>
<dbReference type="InterPro" id="IPR043502">
    <property type="entry name" value="DNA/RNA_pol_sf"/>
</dbReference>
<dbReference type="GO" id="GO:0004519">
    <property type="term" value="F:endonuclease activity"/>
    <property type="evidence" value="ECO:0007669"/>
    <property type="project" value="UniProtKB-UniRule"/>
</dbReference>
<comment type="subcellular location">
    <subcellularLocation>
        <location evidence="2">Host membrane</location>
        <topology evidence="2">Multi-pass membrane protein</topology>
    </subcellularLocation>
</comment>
<dbReference type="Pfam" id="PF05213">
    <property type="entry name" value="Corona_NS2A"/>
    <property type="match status" value="1"/>
</dbReference>
<evidence type="ECO:0000256" key="23">
    <source>
        <dbReference type="ARBA" id="ARBA00022870"/>
    </source>
</evidence>
<evidence type="ECO:0000259" key="35">
    <source>
        <dbReference type="PROSITE" id="PS51653"/>
    </source>
</evidence>
<sequence length="6709" mass="764744">MSKILKKLINETEPLLCSSILDLTSKSQLLDQCLGTPQNLVLLSKMDPSILEQPILGPKSTSTHCNSLQSLQLLALNTSSTQFKWTTGSISKLRGHLERELCRGLVPLNDFTPNGNYVELSLMIPSLLTGQETSTTITSPEMYSGTVQNCIKLMETNLLKGVQALKDQTSCQEYFLNANYQSLIPPQLLLNAMRMSSVATLSPLTLENTRLLLKLSLFRGGTSVSYTSMIKGFADCSRRDEKCLKRRLTKEQKSQEKGSFDANKVITLGGRMYRYQVLVLKYSDENDDFTGFDDPSEQLEYTLETVPHCWKELVEGKCLTRAKATWDLTEDLDVELDRIHVEETKSLQRSDASWDLSSIGVDSQDLEEKIFSRVWLKQSSKYFGTKLQQVSELFKSEGLAELTPIMNGVNSVKIGDKWLNFRDQGKSKVFFVYTNDNIYLAITRQRVSCDYIFTKFKSVRWIGNKPDKCGIIKVLAWVTSVNRAKNCTRVATPMLCKQGKISHKKVGYLDMSVLDKYAGCAFGPTCVQKVKKFLLSYYNCESDFDLLDNFLTPVKCGRKWMVFEKCSCKNHQFYVAQFDNHVVLGLGRPNGILYPEEVPSYAEVYAVGFANGMSGVEVHYYSEMEHNHLPQEFCFVAHDQQHQEDVDGGYVNYHLDDVEDNPFPSFDFSFEGDDLIWPDAPVPVPSPYGYHHGQRLREICVADEGFGCDCLRCDGLYIYYPVRPRHYESFDEVGPFIKMCEFRLTYSGQVYNQFYGLGPKVYIQGLVEAGNKLLQLLTRGQLEEFELPSEILTCLTYLKLGLNVHPFVWPAPFFTGTGEWVDIFDGSDVGFYGEDFSKITTGMVESVKFLFNNFYSLSCPLEKLYQSLHNDEDVKRMFWSTTHMKYIYLALLHSEKSFRAILDSRQLNNPELAKLITIGTLDAPIVSPCLCDGDCDHAKPYNWTGILSKVCKFVTLNQLVGLSYREKRQLVLEMTQHYFQTEEGLCQPVQLLMTPFYSFNDNTEPDEQPLTGVFHQQVMQMFDTCVMPDVIIKLKRSRTSANDLFGILSNYFRRSFVYRCYCLAEFSHVEKTQVFTDLTSALSRGTNIGGYAVCRMVEPRREVTTCERSNLPPEVVQTIRKFFPVSFNTGVMNYVDNNCDFEYCNLEFCISGKGFCRLGQSRCIKYKTNLFVIRFRTLPLLYVTSRPMHLSEFSLDVAISLLGDFNLDIDIVPGVTLFGLYFTNGKVCDGNWETLPRFGLGCLSTPKLHPKFQPFENLAEVWFYKQKVRLVPLVGNFAPVDIVKPNIPKTVTVELLPYYSSIGYQGFVAPKCVLPGTLATHYCKLNHQLDKCVQVVKLAVSHAFYFKPSNMGSPYHLDPMLGTSYGKPAIVQFEPVGLIKEVNVLVYQFGNHVAIHYFPECPTYVADGHYPSKFVGIWLGYLPSVEEVKIAQCNRLVYVPACFRLSRTGGYHIQQNEDFERSSITVTYRYAKDFDTKSLTPMFKMFSTIFGKSKQDLICALNSLTPEAQKVLTLFCNEFDPVYTLQTLSDEVVFETSASPELVACALAYIVGYELCLTIKTGASCESLDIGSSLEQVYIDYDTCENSWKLSTNLQDDDSDDLDLPFDQYHEFRLGKASVVLVKDDFKSVYDFLKNEQGVDYVVNPANSQLKHGGGIAKIISCMCGPKLTNWSNGYIKQHKKLDVTCAVRSPGFQLGKNVQIIHVVGPKSGDVDVQGKLNSSWRSVFQNVKTDSTVLTSMLSTGIFGCSVVSSVSTLLDNLLFLEKDVVVFVVTNDLSQYKEALSVIERYQDFHGIPNFGNTCWFNVIYQLLKSFSKKEQLVQDLVNCFDDFYDCPTKQCVEWVCQQLDIKFGEQHDAVEMLCKIFEVFKCNVRIGYDCLARLQHVALGTCKEVPAEAVLMFSGQDKSGHWTAARNLNGDWYTFDDRVVTKKNPDWSKVVLVLRDRGLYKASDFETPRPRRRRVAHRVPRDTLSQDAIVFTEEKRFASGTVLSNTCFESVESFDLGGSQGNSVESVLSLDSEHANLVDSLYDGLEQSCTSEKIDSDNENTVIVENVGENTVEETLTYQPPQQQTNTDCDADFEQVQQQNEVELVPSIFTPDFKFSFEKTLEQTVKQENFEDIELQDMVKIEQPLSPKIMNWKDVFIQQYIGFKSDFLSLAKFSKFQILLYALSLWLGLIYCFSDFSLLGKFCLYVVLLWLSNVVLTARTVDFSVIGFSNEGYVLKVLSSIKIPSFITINCDGIQWLTLKLLYYSFYCYDLVVKVVVIIFQMPQLRCFTWPLLKLGFVDTFLSHHILAFSNKQVSQSCLPVYGDDRKYIYVPNWCRESFKTLIQRSKQLTAMGYSKTLDNWFYQCCSKTTKPSSCFNVRDFVFDDECKSHKQYGFLSSLFVYFVFYSGFVTFWLPLLFFYFALFMCTFKNLPVDTTKPIKWTVLQQVVDDLVSIITKPLFGRPACPPLSSYLTATTAEEAVRSSRSLLGRFCTPVGFQQPIMNVENGVSVSSLGFVNPLMWPLFVVVLLDNRFVWFFNVLSYIMLPVFVVVLFYFYLRKICGCVNIKGVIKNCTKHFQNFSKPLVAAGVHGNRTNFTYQPMQEHWCDRHSWYCPKEEHYMTPEMAMYIKNYYNLATAPTADTIWCDYVKTTPTMTWANFKFSLFKPNETVMCGPSSHADSMLLSWYAFLHGVRFTLNPSVIDIPTPVQPIYVSSDSDDSLDKVCDVNLRPTKNKGKFKKQSVAYFSSEPRDLWYYVTLIISLGAIFVFMYSCLMVGQYVVMPKDKFFGVNPTGYSYVNAQPYLHANPPVLKNSDGMVLATPLKVPSISYSVYRLLSGHLYFTKLIVDENECTPPFGAARLSHEFTCNDFTYVLPAHLRILNRYIMLIHPDQLHMLPFEVEHSTHTRLCYVTGTNIVECLPTFEIISPYVFVVIVAIFTILFLFLLRMYIVMYSYFKVFTYVVFKLLFVNTVMVLFVVCLPPLVPGVIFVLALWLCDSIVFLLYLAVLSLFILPWFYVMFFILMVSGFSFWWMMKSSDVVHLTPDGLAFNGTFEQISKCVFPLNPLIVNRLLLDCQMSHADLVEKSKLKTTEGKLATEMMKVFMTGDTAYYQPSNFSFQSVFSKVTSPFTMHAKPPMPMFRLYVHFNGQCVGTTCTGTGFAIDDVTIVTAKHLFECDDLKPTHLSVELSGKSFWCIWKELRVESWKFEGENAYILVENLRDFYGQDFKYLPFSKIEDDFYKRMEPVTIYSIKYGSEFATQAWQAVNGHFVCANTEGGDSGAPLVWHDSIVGVHQGICDSFKTTLASDNSGKMMTEIKGHHVDPPIYYKPVIISAAYNKFVADSDINVGECINHHNFENDDFLPMHEELEKVSFGDKMRRYCKGLPRYLEPLQYFHVPSFWQPFKKQSVSTNVSWVVENLHFIFSAYFLVCDFVAYWWLDDPFSVVLPLFFFVQLLSTVVLKNVLFWNTSYLVTLAVTFYVHSEVAESMYLLGFFSDQIVNRVGLILVVSVMCLFVVVRVVVNIKRAIFVVIVSVILILVNVMFGVVQFSSFVTLVMFDLYAVFTALLTPQPVVAIMMLILFDTKCLMSFAFVVIVLSFRFFRDYKFVKVLHNFCNFDFVLTQLSLFRYRHHNQGNNPSHYEALWLFLKELYYGVQDVKYEVFSPQAGTYNVKFLTDMTEQDQLEAVEQVQRRLQRFSIVQDKQSQRLVLYSKNVDFLRAQIQQQRALGANPFIITTLTAKDIAIDNVEVHNPSQFKPEDMQAHMWFYSKSPVFIGQVPIPTNVQTAAVLDTTYNCQDLTADEKNNVAATLQIQNAALTLSLFDECNKFFEQELGEVPTVMWQSDDVADVKQLEAQIEKLRVVLDGMQLGTSEYKATRKQINILQSQLDKALAFERKLARFLEKVDQQQAITNETQKQLSAFKNLVKQVYESYMSSLKVKIVESNDASCLLTSTELPRKLVLMRPITGIDDVKIVEKANGCEITAFGTTYSTGLGSNLAGLAYSSTQPLSAYPFIFNLEGVFKQQANIGYKTVECNISSNNGTVLYKGKIVAVPSDDEPDFVVCGKGYKLDCGINVLLIPSIVRYITLNLTDQLQKQSLKPRRRLRYQGVRLGGVNLGEHQAFSNELISTVGFTTWVTSTICSDKSHKHPWFVQVPINEKDPDWFIHNTLLKDNQWVIDVKPTHWMVDADTNEQLFALSLSDDDYIKAESILSKWSPITQDVECWFKDLKGYYIVSGLQPLWPVCPKKICNLKIVPIYQPQSVRYADQPTHFFSMPVVHKGFLNAFYELQEGFPGKKQVAPHVSLTMLSLTDEEVIKVENILDELELPTTYVTISNPHMMGRHYVCEVEGLQSLHDEVVSVLRQHGIACDQSRLWRPHLTIGEILDGSNFSDFKDFAITCKLEDLDFVKLGAPKANARYEFIATLPVGDLNCFKLLRDVWSACRHLCFQNGAYQSSHSKHYIDLATEYNAGIVKVNKSNTHSVDFVGKRYMIKRVKDQHEFALSKTSFLPSIIPHHIVKYNNEWFLVRGPTTQWSLGDLVYAIWLGDQDYLAECGFVFNPSRDEFFEDAKQRSDLALLLEPAILSFCDIFSCIKKFGLPYKLTLDNMDLYGNLYDFGDYPCPNLVDNQSALFVLAEVWSMTRKPFPYKFAQVLASEMHVPEDFQPYFQHTLLSGRYFDKAMCLNNVRPFLKDPANLTTTPFFLQHSGVWSHFYNPIYGLVEVDLDEFSNLPEVLQQLITVQGPIANNMLPAISIGDGVFSANVPPVLAAKQKVPLYDVGLCQDLTDAGIDCGEAFNYFYYLSNPAGALADVCYYDYQGTGFYSPKLLAGVYDFMKRVTVCYQTNERFTYEQAKPRKSSMGVNISGYQQDAVYRALGPENIMKLFEYAQKAPLPFCTKIITKFALSAKARARTVSSCSFVASTIFRFAHKPVTSKMVEAAQNSQGFCLIGVSKYGLKFSKFLKDKYGSIEHFDVFGSDYTKCDRTFPLSFRALTAALLYELGGWEEESWLYLNEVNSYMLDTMICDGMLLNKPGGTSSGDATTAHSNTFYNYMVHYVVAFKTILSDLSEGNRVMRIAAHNAYTTGNYDVFNTLLEEQFHTNYFLNFLSDDSFIFSKPGALKIFTCENFSNKLQTILHTRVDQTKSWSANGHIEEFCSAHIIKTDGEYHFLPSRGRLLASLLILDKLSDVDIYYMRFVAILCESAVYSRYQPEFFNGLFQVFLDKVQQFRRDYCCDPCPPQLLDRSFYENLVFTSNTEVGVVDCYLENFKLQCEFEQQSSLDKVCFCCPNPAVSVCCECYVPLPLCAYCYYVHVVISGHSKIEDKFRCPCGNDDIRDLFIVLNDSICIYQCKNCVGSDRLRLSLLSDSDQIVRLPGFRANSASIARNGVAQLLTSVDNVDISLDWNHQETVLQNVARIVYHSANMTQMSIEVVYVNFNLVRNDGSSAVLDIPNFKCPDTSYCLFYKPGKTGNLKFTGKGTLTSCYDNKNLTWFKATCPDFSQPWRQATCFVIQQHDAVYPPLKSTQYDNVTFVMGPPGTGKTTFVYNNYLSKASPSNRFVYCAPTHRLVGDMDEKVDGAVVVSAYNDRTYRNPIWKKDDSYDILLCTHNTLPFIKSAVLIVDEVSLIPPHVMVKILSMGFKKVVLLGDPFQLSPVYKNHKVHFKYDTFYLLQLATQKRYLTACYRCPPQILSAFSKPYCDVGVDLVSFNSKPGKFDIIVSKQLANLQDFSVLSVLAKDYPGYTILVNYRAAVDYAMQNGLGDVTTIDSSQGTTAANHLLVLFGASNFSKTINRVIVGCSRSTTHLVVVCCPELYKHFQPILNWPEPVYRYFGMEKQSDFNIVPEVSSLVFCDIEFWHYKADPNSKTRTVYPGQIAVVTSQTLQLYLGVFDDTGYKSALRGLPKDVFVPPNWVWMRKHYPSYEQHAYNMQRLFKFIIDTTCGQPCFILYSCSNDLKSLKFYVEFDTNYFCDCGDLAICLMRDGLYKCRKCFDNMLVSKLVNCKYLDVQKERVKLQDAHDAICQQFHGDSHEALCDAVMTKCLYLTSYQAAFKDTLHVKYKDLCLEIQYKITSPYVRYDGVNKRYLYRDHGAMYYFRTPRSPMQNVYKYEVGAHAEYCINICNSYEGCQSFGKTCTKCIHIHCVIEQFLADDRFKDFILVSVVKSDYVEQSLSPAARALMLTVTRVEGKNFYTSNGQRYDLYDYDLSKSVMRVVGASVKPLPLYSVVVGLGINCTVGCVLPNVPMKLKDDLLVTDVPLSTIKLDLPTWYYITWPTLSNKTSRWKFAGAQVYDCSVHIYVEATGEQPLYYLQLGNGESLRELPDTLFSTGRLYNLEHDPSLNFNVNQLPVETIPKNKHVFAGDFTEVGTDIGGVHHVVALNGYKGTIIPNYVKPIGTGLINVGKAVKRTTLVDVCANQLYERVKQQLVDVKVSKVIFVNIDFQEVQFMVFAKNENDIQTFYPQKDFIRSYYEWPQILPALESHYDLKNYGQDPQFMPQPVNFSKYTQICTFIQDHVKVARNSLIWHLGAAGVDGCSPGDIVLSSFFKDCLVYSWDIKDYDTLLEKHSYDCKFRPNLIVSDIYNVSSNVTEVLEECVNRLSLGGTIIFKTTESSRPDIQISEMSKYFAGIHFFSTGVNTSSSEVFVVLKYKLFSEPVGEELCSPNILRRIAAYRNKLCIVPNFKIFSTSLSYKFSGVKFVQKCFYCSVPRQFCASGLVQEVPMLCQMNH</sequence>
<feature type="transmembrane region" description="Helical" evidence="32">
    <location>
        <begin position="2498"/>
        <end position="2517"/>
    </location>
</feature>
<evidence type="ECO:0000256" key="31">
    <source>
        <dbReference type="PROSITE-ProRule" id="PRU01303"/>
    </source>
</evidence>
<organism evidence="41">
    <name type="scientific">Porcine torovirus</name>
    <dbReference type="NCBI Taxonomy" id="237020"/>
    <lineage>
        <taxon>Viruses</taxon>
        <taxon>Riboviria</taxon>
        <taxon>Orthornavirae</taxon>
        <taxon>Pisuviricota</taxon>
        <taxon>Pisoniviricetes</taxon>
        <taxon>Nidovirales</taxon>
        <taxon>Tornidovirineae</taxon>
        <taxon>Tobaniviridae</taxon>
        <taxon>Torovirinae</taxon>
        <taxon>Torovirus</taxon>
        <taxon>Renitovirus</taxon>
        <taxon>Torovirus suis</taxon>
    </lineage>
</organism>
<feature type="active site" evidence="31">
    <location>
        <position position="6388"/>
    </location>
</feature>
<dbReference type="GO" id="GO:0075523">
    <property type="term" value="P:viral translational frameshifting"/>
    <property type="evidence" value="ECO:0007669"/>
    <property type="project" value="UniProtKB-KW"/>
</dbReference>
<evidence type="ECO:0000256" key="21">
    <source>
        <dbReference type="ARBA" id="ARBA00022839"/>
    </source>
</evidence>
<dbReference type="InterPro" id="IPR007094">
    <property type="entry name" value="RNA-dir_pol_PSvirus"/>
</dbReference>
<feature type="transmembrane region" description="Helical" evidence="32">
    <location>
        <begin position="2524"/>
        <end position="2545"/>
    </location>
</feature>
<dbReference type="PROSITE" id="PS51955">
    <property type="entry name" value="NIV_2_O_MTASE"/>
    <property type="match status" value="1"/>
</dbReference>
<dbReference type="GO" id="GO:0003724">
    <property type="term" value="F:RNA helicase activity"/>
    <property type="evidence" value="ECO:0007669"/>
    <property type="project" value="UniProtKB-EC"/>
</dbReference>
<feature type="active site" evidence="31">
    <location>
        <position position="6339"/>
    </location>
</feature>
<evidence type="ECO:0000256" key="27">
    <source>
        <dbReference type="ARBA" id="ARBA00029611"/>
    </source>
</evidence>
<keyword evidence="7" id="KW-0808">Transferase</keyword>
<name>A0A239QNX9_9NIDO</name>
<dbReference type="SUPFAM" id="SSF54001">
    <property type="entry name" value="Cysteine proteinases"/>
    <property type="match status" value="1"/>
</dbReference>
<dbReference type="GO" id="GO:0003968">
    <property type="term" value="F:RNA-directed RNA polymerase activity"/>
    <property type="evidence" value="ECO:0007669"/>
    <property type="project" value="UniProtKB-KW"/>
</dbReference>
<evidence type="ECO:0000256" key="28">
    <source>
        <dbReference type="ARBA" id="ARBA00047984"/>
    </source>
</evidence>
<keyword evidence="20" id="KW-0862">Zinc</keyword>
<dbReference type="InterPro" id="IPR039573">
    <property type="entry name" value="NS2A-like"/>
</dbReference>
<dbReference type="PROSITE" id="PS51953">
    <property type="entry name" value="NIV_EXON"/>
    <property type="match status" value="1"/>
</dbReference>
<keyword evidence="8 32" id="KW-0812">Transmembrane</keyword>
<feature type="domain" description="(+)RNA virus helicase C-terminal" evidence="36">
    <location>
        <begin position="5485"/>
        <end position="5824"/>
    </location>
</feature>
<keyword evidence="26 32" id="KW-0472">Membrane</keyword>
<keyword evidence="15 31" id="KW-0255">Endonuclease</keyword>
<keyword evidence="13" id="KW-0547">Nucleotide-binding</keyword>
<comment type="catalytic activity">
    <reaction evidence="28">
        <text>ATP + H2O = ADP + phosphate + H(+)</text>
        <dbReference type="Rhea" id="RHEA:13065"/>
        <dbReference type="ChEBI" id="CHEBI:15377"/>
        <dbReference type="ChEBI" id="CHEBI:15378"/>
        <dbReference type="ChEBI" id="CHEBI:30616"/>
        <dbReference type="ChEBI" id="CHEBI:43474"/>
        <dbReference type="ChEBI" id="CHEBI:456216"/>
        <dbReference type="EC" id="3.6.4.13"/>
    </reaction>
</comment>
<evidence type="ECO:0000256" key="1">
    <source>
        <dbReference type="ARBA" id="ARBA00003512"/>
    </source>
</evidence>